<evidence type="ECO:0000313" key="1">
    <source>
        <dbReference type="EMBL" id="KAF7512311.1"/>
    </source>
</evidence>
<comment type="caution">
    <text evidence="1">The sequence shown here is derived from an EMBL/GenBank/DDBJ whole genome shotgun (WGS) entry which is preliminary data.</text>
</comment>
<reference evidence="1" key="1">
    <citation type="submission" date="2020-02" db="EMBL/GenBank/DDBJ databases">
        <authorList>
            <person name="Palmer J.M."/>
        </authorList>
    </citation>
    <scope>NUCLEOTIDE SEQUENCE</scope>
    <source>
        <strain evidence="1">EPUS1.4</strain>
        <tissue evidence="1">Thallus</tissue>
    </source>
</reference>
<evidence type="ECO:0000313" key="2">
    <source>
        <dbReference type="Proteomes" id="UP000606974"/>
    </source>
</evidence>
<dbReference type="Proteomes" id="UP000606974">
    <property type="component" value="Unassembled WGS sequence"/>
</dbReference>
<proteinExistence type="predicted"/>
<protein>
    <submittedName>
        <fullName evidence="1">Uncharacterized protein</fullName>
    </submittedName>
</protein>
<keyword evidence="2" id="KW-1185">Reference proteome</keyword>
<name>A0A8H7ASE3_9EURO</name>
<gene>
    <name evidence="1" type="ORF">GJ744_001879</name>
</gene>
<organism evidence="1 2">
    <name type="scientific">Endocarpon pusillum</name>
    <dbReference type="NCBI Taxonomy" id="364733"/>
    <lineage>
        <taxon>Eukaryota</taxon>
        <taxon>Fungi</taxon>
        <taxon>Dikarya</taxon>
        <taxon>Ascomycota</taxon>
        <taxon>Pezizomycotina</taxon>
        <taxon>Eurotiomycetes</taxon>
        <taxon>Chaetothyriomycetidae</taxon>
        <taxon>Verrucariales</taxon>
        <taxon>Verrucariaceae</taxon>
        <taxon>Endocarpon</taxon>
    </lineage>
</organism>
<dbReference type="EMBL" id="JAACFV010000013">
    <property type="protein sequence ID" value="KAF7512311.1"/>
    <property type="molecule type" value="Genomic_DNA"/>
</dbReference>
<dbReference type="AlphaFoldDB" id="A0A8H7ASE3"/>
<sequence length="57" mass="6420">MKMNGGLDEYAIVQMTTVLARHPVRHSLVGESIIALHSHLQPSHEYHHLAARNLILL</sequence>
<accession>A0A8H7ASE3</accession>